<gene>
    <name evidence="2" type="ORF">C1I60_17345</name>
</gene>
<evidence type="ECO:0000313" key="2">
    <source>
        <dbReference type="EMBL" id="TKH42564.1"/>
    </source>
</evidence>
<proteinExistence type="predicted"/>
<protein>
    <submittedName>
        <fullName evidence="2">Uncharacterized protein</fullName>
    </submittedName>
</protein>
<accession>A0A4U2PZ36</accession>
<evidence type="ECO:0000313" key="3">
    <source>
        <dbReference type="Proteomes" id="UP000308114"/>
    </source>
</evidence>
<evidence type="ECO:0000256" key="1">
    <source>
        <dbReference type="SAM" id="MobiDB-lite"/>
    </source>
</evidence>
<organism evidence="2 3">
    <name type="scientific">Paenibacillus terrae</name>
    <dbReference type="NCBI Taxonomy" id="159743"/>
    <lineage>
        <taxon>Bacteria</taxon>
        <taxon>Bacillati</taxon>
        <taxon>Bacillota</taxon>
        <taxon>Bacilli</taxon>
        <taxon>Bacillales</taxon>
        <taxon>Paenibacillaceae</taxon>
        <taxon>Paenibacillus</taxon>
    </lineage>
</organism>
<name>A0A4U2PZ36_9BACL</name>
<dbReference type="EMBL" id="PNXQ01000015">
    <property type="protein sequence ID" value="TKH42564.1"/>
    <property type="molecule type" value="Genomic_DNA"/>
</dbReference>
<dbReference type="AlphaFoldDB" id="A0A4U2PZ36"/>
<dbReference type="RefSeq" id="WP_137062855.1">
    <property type="nucleotide sequence ID" value="NZ_PNXQ01000015.1"/>
</dbReference>
<comment type="caution">
    <text evidence="2">The sequence shown here is derived from an EMBL/GenBank/DDBJ whole genome shotgun (WGS) entry which is preliminary data.</text>
</comment>
<dbReference type="Proteomes" id="UP000308114">
    <property type="component" value="Unassembled WGS sequence"/>
</dbReference>
<feature type="region of interest" description="Disordered" evidence="1">
    <location>
        <begin position="58"/>
        <end position="89"/>
    </location>
</feature>
<reference evidence="2 3" key="1">
    <citation type="submission" date="2018-01" db="EMBL/GenBank/DDBJ databases">
        <title>Bacillales members from the olive rhizosphere are effective biological control agents against Verticillium dahliae.</title>
        <authorList>
            <person name="Gomez-Lama C."/>
            <person name="Legarda G."/>
            <person name="Ruano-Rosa D."/>
            <person name="Pizarro-Tobias P."/>
            <person name="Valverde-Corredor A."/>
            <person name="Niqui J.L."/>
            <person name="Trivino J.C."/>
            <person name="Roca A."/>
            <person name="Mercado-Blanco J."/>
        </authorList>
    </citation>
    <scope>NUCLEOTIDE SEQUENCE [LARGE SCALE GENOMIC DNA]</scope>
    <source>
        <strain evidence="2 3">PIC167</strain>
    </source>
</reference>
<sequence>MVLDQALNEYGEFSFTTDHKLPAACIGMYWGTSVMIRGEGKRPKEYLIWDGGDWNEQRYTHPTAGAHGDDHRSGPKPVSGRFQKAGELP</sequence>